<accession>A0A6N7XJG8</accession>
<gene>
    <name evidence="2" type="ORF">FYJ83_12190</name>
</gene>
<feature type="coiled-coil region" evidence="1">
    <location>
        <begin position="506"/>
        <end position="561"/>
    </location>
</feature>
<keyword evidence="3" id="KW-1185">Reference proteome</keyword>
<keyword evidence="1" id="KW-0175">Coiled coil</keyword>
<dbReference type="PANTHER" id="PTHR23159">
    <property type="entry name" value="CENTROSOMAL PROTEIN 2"/>
    <property type="match status" value="1"/>
</dbReference>
<evidence type="ECO:0000313" key="2">
    <source>
        <dbReference type="EMBL" id="MSU02231.1"/>
    </source>
</evidence>
<feature type="coiled-coil region" evidence="1">
    <location>
        <begin position="745"/>
        <end position="912"/>
    </location>
</feature>
<feature type="coiled-coil region" evidence="1">
    <location>
        <begin position="1057"/>
        <end position="1098"/>
    </location>
</feature>
<feature type="coiled-coil region" evidence="1">
    <location>
        <begin position="308"/>
        <end position="405"/>
    </location>
</feature>
<dbReference type="PANTHER" id="PTHR23159:SF31">
    <property type="entry name" value="CENTROSOME-ASSOCIATED PROTEIN CEP250 ISOFORM X1"/>
    <property type="match status" value="1"/>
</dbReference>
<protein>
    <recommendedName>
        <fullName evidence="4">Chromosome segregation ATPase</fullName>
    </recommendedName>
</protein>
<name>A0A6N7XJG8_9FIRM</name>
<evidence type="ECO:0000256" key="1">
    <source>
        <dbReference type="SAM" id="Coils"/>
    </source>
</evidence>
<dbReference type="Proteomes" id="UP000469523">
    <property type="component" value="Unassembled WGS sequence"/>
</dbReference>
<feature type="coiled-coil region" evidence="1">
    <location>
        <begin position="1130"/>
        <end position="1157"/>
    </location>
</feature>
<proteinExistence type="predicted"/>
<evidence type="ECO:0000313" key="3">
    <source>
        <dbReference type="Proteomes" id="UP000469523"/>
    </source>
</evidence>
<organism evidence="2 3">
    <name type="scientific">Tissierella pigra</name>
    <dbReference type="NCBI Taxonomy" id="2607614"/>
    <lineage>
        <taxon>Bacteria</taxon>
        <taxon>Bacillati</taxon>
        <taxon>Bacillota</taxon>
        <taxon>Tissierellia</taxon>
        <taxon>Tissierellales</taxon>
        <taxon>Tissierellaceae</taxon>
        <taxon>Tissierella</taxon>
    </lineage>
</organism>
<dbReference type="EMBL" id="VUNQ01000027">
    <property type="protein sequence ID" value="MSU02231.1"/>
    <property type="molecule type" value="Genomic_DNA"/>
</dbReference>
<dbReference type="RefSeq" id="WP_154440890.1">
    <property type="nucleotide sequence ID" value="NZ_JAHLPJ010000001.1"/>
</dbReference>
<evidence type="ECO:0008006" key="4">
    <source>
        <dbReference type="Google" id="ProtNLM"/>
    </source>
</evidence>
<reference evidence="2 3" key="1">
    <citation type="submission" date="2019-09" db="EMBL/GenBank/DDBJ databases">
        <title>In-depth cultivation of the pig gut microbiome towards novel bacterial diversity and tailored functional studies.</title>
        <authorList>
            <person name="Wylensek D."/>
            <person name="Hitch T.C.A."/>
            <person name="Clavel T."/>
        </authorList>
    </citation>
    <scope>NUCLEOTIDE SEQUENCE [LARGE SCALE GENOMIC DNA]</scope>
    <source>
        <strain evidence="2 3">WCA3-693-APC-4?</strain>
    </source>
</reference>
<comment type="caution">
    <text evidence="2">The sequence shown here is derived from an EMBL/GenBank/DDBJ whole genome shotgun (WGS) entry which is preliminary data.</text>
</comment>
<sequence length="1480" mass="176307">MKRMPAISKIRLTNIIYENGGKRFNDDIFEFDGHNGVILLENGGGKTVLIQTALQAVLPHSALGERKIRDTLSLEGGAGHIAIEWILNDRPRRYGVTAVTLYLAPDGLKSLRYAYDYSSGDDHSIDNIPFTKKNQENLTRSTSRQEMQEYYQYMQSQKLNAYSFDTIKNFQEYIEENFHIIPSEWKNIALINGAEGDVEKFFEQCKTTSQLVDKLLIPTVEEALVGNGTDDFVQIFERQREHFKKHKELRDRIEESKKIEEKIKNYVSIYVEYHKVEEGMVNKKGEVKSIYEFLEEETRKTNSEICHIENSQEMLNKEMEELNRKELSYELAKLEKELNKAKEDYEIILHEYNEIKDNLEEKEERLQNLEIAELKSNIKQEEERITRLRNQLSELDDDYETLDFKERLNENSSILKGYFEQELNSLDKQKNMADSQKYRYEEELKVIRVKSNGLKIEKEDLIKVRSGFEGEIKATKSIMEGIRKEILLNPANETIGEEYPKWKSRLEEIENLNLEHINHLKGLKNRKEFLSKEVPIINNEIENLIKDVTREEANLEEIHTKHEKILSMIRGLKIDWQYLDSIYLKQQSIIQYMEERLERIKSEKERLIEKERLSYRLLDYYGENEYFTGEPLLENWIDSWKNQFNLLELGTKYIEKVAVEFNKDIERIYREYPLWPLVAITSEGELDKLYKKIESQSKKLISPILVLSQEEATKIILGKTNIEERYIYPSIWRENVDKKKFQIWKEELLLSAKEIVKERKNKEKEEKDWNDRLKSIKEFLSDYPYDKYAQLEESQRELKKSLEDKRNKLGEKQLEDKNINNEINEYETKLKDLEQESKYLERKLERALEFFQREREIEKINNQLFRKDEEIEKINKDIELNEKSIKVSEDIIQNLQEEIRDIGGEISKILDDFNYKEVRDFKGIYKNMAKQSILEDRVYIRDMLSEKQKDRPELERQLKMAIENKDDKTQALELKYKSAYYHMDEDLEYPYNGKNLIKSLVENIRTLKEDMEKIEPNKNIMEKIFAKSETKYNIRKEDFYKKFNEIMLFTEPLFNVKKQISKEKRELEDKEKYLKSNADRLENELKDIENHIQNLKIENGKYEFLINKIKPILLQSDILQNLPYNRKNIISSAIAQMEELKINLENQAKKVNMEKSHFIQFLNENPIEIRLREMTISGVKNKEDFHDILEWQSNMERTLNRVINIYEKNMMEHDKELNQFIQYLYTYLSTLAYEISTIPKNTKVRIEDKWKEIYQIQVPSWNEDRGREEIRKHVDWMIGKLEEEEFLDEEGNEDIEKVKKSIETWLQPKQLLNIIMLGEEIKVRCRKVTNDGKVSNMYYSWSSSNQWSGGEKWSKNMALFLGILNYSAEKKQHIVPNQKRNRTVIMDNPFGKASSNHVLSPVFFIAEQLGFQFIVLTAHGDGKFIRDYFPIVYSCKLRPSVNGDTSILTKKKTINHAFLRDNDPMTIERIGDKEQLSLLQ</sequence>